<reference evidence="4" key="4">
    <citation type="submission" date="2025-08" db="UniProtKB">
        <authorList>
            <consortium name="RefSeq"/>
        </authorList>
    </citation>
    <scope>IDENTIFICATION</scope>
    <source>
        <strain evidence="4">CBS432</strain>
    </source>
</reference>
<evidence type="ECO:0000256" key="2">
    <source>
        <dbReference type="SAM" id="MobiDB-lite"/>
    </source>
</evidence>
<feature type="domain" description="Flavodoxin-like" evidence="3">
    <location>
        <begin position="4"/>
        <end position="193"/>
    </location>
</feature>
<dbReference type="GO" id="GO:0032126">
    <property type="term" value="C:eisosome"/>
    <property type="evidence" value="ECO:0007669"/>
    <property type="project" value="UniProtKB-ARBA"/>
</dbReference>
<dbReference type="Pfam" id="PF00258">
    <property type="entry name" value="Flavodoxin_1"/>
    <property type="match status" value="1"/>
</dbReference>
<dbReference type="GO" id="GO:0160020">
    <property type="term" value="P:positive regulation of ferroptosis"/>
    <property type="evidence" value="ECO:0007669"/>
    <property type="project" value="UniProtKB-ARBA"/>
</dbReference>
<dbReference type="InterPro" id="IPR029039">
    <property type="entry name" value="Flavoprotein-like_sf"/>
</dbReference>
<dbReference type="VEuPathDB" id="FungiDB:SPAR_C00620"/>
<reference evidence="4" key="3">
    <citation type="submission" date="2025-07" db="EMBL/GenBank/DDBJ databases">
        <authorList>
            <consortium name="NCBI Genome Project"/>
        </authorList>
    </citation>
    <scope>NUCLEOTIDE SEQUENCE</scope>
    <source>
        <strain evidence="4">CBS432</strain>
    </source>
</reference>
<proteinExistence type="inferred from homology"/>
<dbReference type="InterPro" id="IPR008254">
    <property type="entry name" value="Flavodoxin/NO_synth"/>
</dbReference>
<dbReference type="AlphaFoldDB" id="A0A8B8UMF3"/>
<comment type="similarity">
    <text evidence="1">Belongs to the WrbA family.</text>
</comment>
<feature type="compositionally biased region" description="Basic and acidic residues" evidence="2">
    <location>
        <begin position="204"/>
        <end position="214"/>
    </location>
</feature>
<dbReference type="GO" id="GO:0010181">
    <property type="term" value="F:FMN binding"/>
    <property type="evidence" value="ECO:0007669"/>
    <property type="project" value="InterPro"/>
</dbReference>
<dbReference type="FunFam" id="3.40.50.360:FF:000001">
    <property type="entry name" value="NAD(P)H dehydrogenase (Quinone) FQR1-like"/>
    <property type="match status" value="1"/>
</dbReference>
<evidence type="ECO:0000313" key="4">
    <source>
        <dbReference type="RefSeq" id="XP_033764949.1"/>
    </source>
</evidence>
<accession>A0A8B8UMF3</accession>
<dbReference type="PANTHER" id="PTHR30546:SF23">
    <property type="entry name" value="FLAVOPROTEIN-LIKE PROTEIN YCP4-RELATED"/>
    <property type="match status" value="1"/>
</dbReference>
<dbReference type="RefSeq" id="XP_033764949.1">
    <property type="nucleotide sequence ID" value="XM_033909058.1"/>
</dbReference>
<dbReference type="NCBIfam" id="TIGR01755">
    <property type="entry name" value="flav_wrbA"/>
    <property type="match status" value="1"/>
</dbReference>
<dbReference type="KEGG" id="spao:SPAR_C00620"/>
<dbReference type="OrthoDB" id="504689at2759"/>
<dbReference type="GeneID" id="54629153"/>
<reference evidence="4" key="2">
    <citation type="submission" date="2020-01" db="EMBL/GenBank/DDBJ databases">
        <title>Population-level Yeast Reference Genomes.</title>
        <authorList>
            <person name="Yue J.-X."/>
        </authorList>
    </citation>
    <scope>NUCLEOTIDE SEQUENCE</scope>
    <source>
        <strain evidence="4">CBS432</strain>
    </source>
</reference>
<feature type="region of interest" description="Disordered" evidence="2">
    <location>
        <begin position="204"/>
        <end position="240"/>
    </location>
</feature>
<dbReference type="PANTHER" id="PTHR30546">
    <property type="entry name" value="FLAVODOXIN-RELATED PROTEIN WRBA-RELATED"/>
    <property type="match status" value="1"/>
</dbReference>
<dbReference type="NCBIfam" id="NF002999">
    <property type="entry name" value="PRK03767.1"/>
    <property type="match status" value="1"/>
</dbReference>
<organism evidence="4">
    <name type="scientific">Saccharomyces paradoxus</name>
    <name type="common">Yeast</name>
    <name type="synonym">Saccharomyces douglasii</name>
    <dbReference type="NCBI Taxonomy" id="27291"/>
    <lineage>
        <taxon>Eukaryota</taxon>
        <taxon>Fungi</taxon>
        <taxon>Dikarya</taxon>
        <taxon>Ascomycota</taxon>
        <taxon>Saccharomycotina</taxon>
        <taxon>Saccharomycetes</taxon>
        <taxon>Saccharomycetales</taxon>
        <taxon>Saccharomycetaceae</taxon>
        <taxon>Saccharomyces</taxon>
    </lineage>
</organism>
<dbReference type="GO" id="GO:0016020">
    <property type="term" value="C:membrane"/>
    <property type="evidence" value="ECO:0007669"/>
    <property type="project" value="TreeGrafter"/>
</dbReference>
<dbReference type="InterPro" id="IPR010089">
    <property type="entry name" value="Flavoprotein_WrbA-like"/>
</dbReference>
<dbReference type="PROSITE" id="PS50902">
    <property type="entry name" value="FLAVODOXIN_LIKE"/>
    <property type="match status" value="1"/>
</dbReference>
<dbReference type="Gene3D" id="3.40.50.360">
    <property type="match status" value="1"/>
</dbReference>
<reference evidence="4" key="1">
    <citation type="journal article" date="2017" name="Nat. Genet.">
        <title>Contrasting evolutionary genome dynamics between domesticated and wild yeasts.</title>
        <authorList>
            <person name="Yue J.X."/>
            <person name="Li J."/>
            <person name="Aigrain L."/>
            <person name="Hallin J."/>
            <person name="Persson K."/>
            <person name="Oliver K."/>
            <person name="Bergstrom A."/>
            <person name="Coupland P."/>
            <person name="Warringer J."/>
            <person name="Lagomarsino M.C."/>
            <person name="Fischer G."/>
            <person name="Durbin R."/>
            <person name="Liti G."/>
        </authorList>
    </citation>
    <scope>NUCLEOTIDE SEQUENCE</scope>
    <source>
        <strain evidence="4">CBS432</strain>
    </source>
</reference>
<sequence length="249" mass="26424">MVKIAIITYSTYGHIDVLAQAVKKGVEAAGGKADVYRVEETLPDEVLTKMNAPQKPEDIPVATEKTLLEYDAFLFGVPTRFGNLPAQWSAFWDKTGGLWAKGSLNGKAAGIFVSTSSYGGGQESTVKACLSYLAHHGIIFLPLGYKNSFAELASIEEVHGGSPWGAGTLAGPDGSRTASPLELRIAEIQGKTFYETAKKLFPAKEAKPSTEKKATAPGAVKRQTKPPAAAATTAEKKEDKGLLSCCTVM</sequence>
<protein>
    <submittedName>
        <fullName evidence="4">Flavodoxin-like fold family protein</fullName>
    </submittedName>
</protein>
<evidence type="ECO:0000256" key="1">
    <source>
        <dbReference type="ARBA" id="ARBA00006961"/>
    </source>
</evidence>
<gene>
    <name evidence="4" type="primary">YCP4</name>
    <name evidence="4" type="ORF">SPAR_C00620</name>
</gene>
<dbReference type="GO" id="GO:0003955">
    <property type="term" value="F:NAD(P)H dehydrogenase (quinone) activity"/>
    <property type="evidence" value="ECO:0007669"/>
    <property type="project" value="InterPro"/>
</dbReference>
<evidence type="ECO:0000259" key="3">
    <source>
        <dbReference type="PROSITE" id="PS50902"/>
    </source>
</evidence>
<name>A0A8B8UMF3_SACPA</name>
<dbReference type="SUPFAM" id="SSF52218">
    <property type="entry name" value="Flavoproteins"/>
    <property type="match status" value="1"/>
</dbReference>